<feature type="signal peptide" evidence="1">
    <location>
        <begin position="1"/>
        <end position="23"/>
    </location>
</feature>
<evidence type="ECO:0008006" key="4">
    <source>
        <dbReference type="Google" id="ProtNLM"/>
    </source>
</evidence>
<comment type="caution">
    <text evidence="2">The sequence shown here is derived from an EMBL/GenBank/DDBJ whole genome shotgun (WGS) entry which is preliminary data.</text>
</comment>
<feature type="chain" id="PRO_5015515568" description="DKNYY family protein" evidence="1">
    <location>
        <begin position="24"/>
        <end position="421"/>
    </location>
</feature>
<protein>
    <recommendedName>
        <fullName evidence="4">DKNYY family protein</fullName>
    </recommendedName>
</protein>
<reference evidence="2 3" key="1">
    <citation type="submission" date="2018-01" db="EMBL/GenBank/DDBJ databases">
        <title>Successful Treatment of Persistent Burkholderia cepacia Bacteremia with Ceftazidime-Avibactam.</title>
        <authorList>
            <person name="Tamma P."/>
            <person name="Fan Y."/>
            <person name="Bergman Y."/>
            <person name="Sick-Samuels A."/>
            <person name="Hsu A."/>
            <person name="Timp W."/>
            <person name="Simner P."/>
        </authorList>
    </citation>
    <scope>NUCLEOTIDE SEQUENCE [LARGE SCALE GENOMIC DNA]</scope>
    <source>
        <strain evidence="2 3">170816</strain>
    </source>
</reference>
<dbReference type="RefSeq" id="WP_089460249.1">
    <property type="nucleotide sequence ID" value="NZ_CM009575.1"/>
</dbReference>
<dbReference type="AlphaFoldDB" id="A0A2S5DX64"/>
<evidence type="ECO:0000313" key="2">
    <source>
        <dbReference type="EMBL" id="POZ83667.1"/>
    </source>
</evidence>
<gene>
    <name evidence="2" type="ORF">C3743_26730</name>
</gene>
<dbReference type="Proteomes" id="UP000238655">
    <property type="component" value="Chromosome 1"/>
</dbReference>
<evidence type="ECO:0000313" key="3">
    <source>
        <dbReference type="Proteomes" id="UP000238655"/>
    </source>
</evidence>
<evidence type="ECO:0000256" key="1">
    <source>
        <dbReference type="SAM" id="SignalP"/>
    </source>
</evidence>
<proteinExistence type="predicted"/>
<dbReference type="EMBL" id="PQVP01000002">
    <property type="protein sequence ID" value="POZ83667.1"/>
    <property type="molecule type" value="Genomic_DNA"/>
</dbReference>
<organism evidence="2 3">
    <name type="scientific">Burkholderia contaminans</name>
    <dbReference type="NCBI Taxonomy" id="488447"/>
    <lineage>
        <taxon>Bacteria</taxon>
        <taxon>Pseudomonadati</taxon>
        <taxon>Pseudomonadota</taxon>
        <taxon>Betaproteobacteria</taxon>
        <taxon>Burkholderiales</taxon>
        <taxon>Burkholderiaceae</taxon>
        <taxon>Burkholderia</taxon>
        <taxon>Burkholderia cepacia complex</taxon>
    </lineage>
</organism>
<accession>A0A2S5DX64</accession>
<sequence>MTPRASLLGLLLLLGLHTVPAHAGMTINHCEETFYRRIGPANPARPYTFYDDHDTFEAGPSARCRVRPSDMRGADFAVVDNRAYYVRAFDFSGKPECGRTTVGGGPIIDPPGCFVPESLRVVSNRRHVNYYPISERGAQFRLIDDAASDAAQRNERWRATYATDGVSVFHATEDFEGTSTISGPVVMRIDGADPDTFRTFLPAGARFRTDWARDSRHLYYGGNPIAGIAPDARVDFFGDELAVVGNRVYGFDYAGIHARPDVRPTLKMLSPDFITDGAHIFLRTGELAAGFHPADFRILQPACPVPGNPDLKCLQEKPHVSNATQTHVAVGGGALLFDSGPAPVRIDGVDTKHVVYFKVAGAGGQHYYLALSGRNLYLLDGHQGDRPYRPLTVSGPLRGPDADGWLSFDGGRLQVYSGTWH</sequence>
<name>A0A2S5DX64_9BURK</name>
<keyword evidence="1" id="KW-0732">Signal</keyword>